<dbReference type="EMBL" id="JAMRXG010000018">
    <property type="protein sequence ID" value="MCM6777931.1"/>
    <property type="molecule type" value="Genomic_DNA"/>
</dbReference>
<feature type="domain" description="LtfC/p132/Gp6 beta-sandwich" evidence="1">
    <location>
        <begin position="11"/>
        <end position="106"/>
    </location>
</feature>
<evidence type="ECO:0000259" key="1">
    <source>
        <dbReference type="Pfam" id="PF23926"/>
    </source>
</evidence>
<dbReference type="InterPro" id="IPR055688">
    <property type="entry name" value="LtfC/p132/Gp6_b-sand"/>
</dbReference>
<evidence type="ECO:0000313" key="2">
    <source>
        <dbReference type="EMBL" id="MCM6777931.1"/>
    </source>
</evidence>
<dbReference type="AlphaFoldDB" id="A0A9X2EGJ7"/>
<dbReference type="Pfam" id="PF23926">
    <property type="entry name" value="LtfC"/>
    <property type="match status" value="1"/>
</dbReference>
<comment type="caution">
    <text evidence="2">The sequence shown here is derived from an EMBL/GenBank/DDBJ whole genome shotgun (WGS) entry which is preliminary data.</text>
</comment>
<keyword evidence="3" id="KW-1185">Reference proteome</keyword>
<proteinExistence type="predicted"/>
<name>A0A9X2EGJ7_9NOCA</name>
<accession>A0A9X2EGJ7</accession>
<evidence type="ECO:0000313" key="3">
    <source>
        <dbReference type="Proteomes" id="UP001139157"/>
    </source>
</evidence>
<gene>
    <name evidence="2" type="ORF">NDR86_31045</name>
</gene>
<protein>
    <recommendedName>
        <fullName evidence="1">LtfC/p132/Gp6 beta-sandwich domain-containing protein</fullName>
    </recommendedName>
</protein>
<dbReference type="Proteomes" id="UP001139157">
    <property type="component" value="Unassembled WGS sequence"/>
</dbReference>
<reference evidence="2" key="1">
    <citation type="submission" date="2022-06" db="EMBL/GenBank/DDBJ databases">
        <title>Novel species in genus nocardia.</title>
        <authorList>
            <person name="Li F."/>
        </authorList>
    </citation>
    <scope>NUCLEOTIDE SEQUENCE</scope>
    <source>
        <strain evidence="2">CDC141</strain>
    </source>
</reference>
<dbReference type="RefSeq" id="WP_251917393.1">
    <property type="nucleotide sequence ID" value="NZ_JAMRXG010000018.1"/>
</dbReference>
<organism evidence="2 3">
    <name type="scientific">Nocardia pulmonis</name>
    <dbReference type="NCBI Taxonomy" id="2951408"/>
    <lineage>
        <taxon>Bacteria</taxon>
        <taxon>Bacillati</taxon>
        <taxon>Actinomycetota</taxon>
        <taxon>Actinomycetes</taxon>
        <taxon>Mycobacteriales</taxon>
        <taxon>Nocardiaceae</taxon>
        <taxon>Nocardia</taxon>
    </lineage>
</organism>
<sequence>MTLTLGWTAGTLRLTLQPGATFTGRVEYQSPPGTPAPWPPGLSAWLRITVPGSTFERIWPADIDGAVMSWSVQPDDVNEIPLNAHGQLWLDYQDAAPLVWLEGPVLIGSCHASGFGYVAAVPLPDSGAVAVPVPGPPGPPGPPGSGAGTVIVTGTAGAALSGHRAVVQLPDGTYVYASCDDPTHMALPIGITAAAAMMGDQVQIVMFGQMTESSWAWTPGPVFLGIGGSLTQSAPTGPTAAFLTQLAAATAADTVFVDRLPSIALT</sequence>